<dbReference type="Proteomes" id="UP000190130">
    <property type="component" value="Unassembled WGS sequence"/>
</dbReference>
<dbReference type="InterPro" id="IPR010634">
    <property type="entry name" value="DUF1223"/>
</dbReference>
<sequence>MISLQGELLALVTSGKHIALKVEIMLPVLRQSAATVAVLIFGATAALAQTAGKAPKAVLELFTSQGCSSCPPADALIVELAKDPELIALTLPVTYWDYLGWKDTLGKDSFARRQKFYAKARGDGQVYTPQVVINGAAHAVGSERPEIEKAIGQLATPGFAAQLTLKEDNGSLQIRIAPTRAVTEAAGVWIVPTTRQASVPITRGENEGKTLSYANVVRGMVRVGDWDGKETTLSAPLSATQAQDADGYVVIVQAERPGKHGFMMPGAILAAAKGLAAR</sequence>
<evidence type="ECO:0008006" key="3">
    <source>
        <dbReference type="Google" id="ProtNLM"/>
    </source>
</evidence>
<dbReference type="EMBL" id="FUYX01000022">
    <property type="protein sequence ID" value="SKC15983.1"/>
    <property type="molecule type" value="Genomic_DNA"/>
</dbReference>
<evidence type="ECO:0000313" key="2">
    <source>
        <dbReference type="Proteomes" id="UP000190130"/>
    </source>
</evidence>
<dbReference type="PANTHER" id="PTHR36057:SF1">
    <property type="entry name" value="LIPOPROTEIN LIPID ATTACHMENT SITE-LIKE PROTEIN, PUTATIVE (DUF1223)-RELATED"/>
    <property type="match status" value="1"/>
</dbReference>
<name>A0A1T5H5L4_9HYPH</name>
<dbReference type="PANTHER" id="PTHR36057">
    <property type="match status" value="1"/>
</dbReference>
<evidence type="ECO:0000313" key="1">
    <source>
        <dbReference type="EMBL" id="SKC15983.1"/>
    </source>
</evidence>
<protein>
    <recommendedName>
        <fullName evidence="3">DUF1223 domain-containing protein</fullName>
    </recommendedName>
</protein>
<reference evidence="1 2" key="1">
    <citation type="submission" date="2017-02" db="EMBL/GenBank/DDBJ databases">
        <authorList>
            <person name="Peterson S.W."/>
        </authorList>
    </citation>
    <scope>NUCLEOTIDE SEQUENCE [LARGE SCALE GENOMIC DNA]</scope>
    <source>
        <strain evidence="1 2">DSM 9653</strain>
    </source>
</reference>
<dbReference type="AlphaFoldDB" id="A0A1T5H5L4"/>
<organism evidence="1 2">
    <name type="scientific">Bosea thiooxidans</name>
    <dbReference type="NCBI Taxonomy" id="53254"/>
    <lineage>
        <taxon>Bacteria</taxon>
        <taxon>Pseudomonadati</taxon>
        <taxon>Pseudomonadota</taxon>
        <taxon>Alphaproteobacteria</taxon>
        <taxon>Hyphomicrobiales</taxon>
        <taxon>Boseaceae</taxon>
        <taxon>Bosea</taxon>
    </lineage>
</organism>
<dbReference type="InterPro" id="IPR036249">
    <property type="entry name" value="Thioredoxin-like_sf"/>
</dbReference>
<gene>
    <name evidence="1" type="ORF">SAMN05660750_04897</name>
</gene>
<proteinExistence type="predicted"/>
<dbReference type="SUPFAM" id="SSF52833">
    <property type="entry name" value="Thioredoxin-like"/>
    <property type="match status" value="1"/>
</dbReference>
<dbReference type="Pfam" id="PF06764">
    <property type="entry name" value="DUF1223"/>
    <property type="match status" value="1"/>
</dbReference>
<accession>A0A1T5H5L4</accession>